<name>A0ABQ8WFW5_PENCH</name>
<evidence type="ECO:0008006" key="3">
    <source>
        <dbReference type="Google" id="ProtNLM"/>
    </source>
</evidence>
<dbReference type="EMBL" id="JAPVEB010000003">
    <property type="protein sequence ID" value="KAJ5268862.1"/>
    <property type="molecule type" value="Genomic_DNA"/>
</dbReference>
<keyword evidence="2" id="KW-1185">Reference proteome</keyword>
<comment type="caution">
    <text evidence="1">The sequence shown here is derived from an EMBL/GenBank/DDBJ whole genome shotgun (WGS) entry which is preliminary data.</text>
</comment>
<evidence type="ECO:0000313" key="1">
    <source>
        <dbReference type="EMBL" id="KAJ5268862.1"/>
    </source>
</evidence>
<reference evidence="1 2" key="1">
    <citation type="journal article" date="2023" name="IMA Fungus">
        <title>Comparative genomic study of the Penicillium genus elucidates a diverse pangenome and 15 lateral gene transfer events.</title>
        <authorList>
            <person name="Petersen C."/>
            <person name="Sorensen T."/>
            <person name="Nielsen M.R."/>
            <person name="Sondergaard T.E."/>
            <person name="Sorensen J.L."/>
            <person name="Fitzpatrick D.A."/>
            <person name="Frisvad J.C."/>
            <person name="Nielsen K.L."/>
        </authorList>
    </citation>
    <scope>NUCLEOTIDE SEQUENCE [LARGE SCALE GENOMIC DNA]</scope>
    <source>
        <strain evidence="1 2">IBT 3361</strain>
    </source>
</reference>
<dbReference type="Proteomes" id="UP001220256">
    <property type="component" value="Unassembled WGS sequence"/>
</dbReference>
<evidence type="ECO:0000313" key="2">
    <source>
        <dbReference type="Proteomes" id="UP001220256"/>
    </source>
</evidence>
<accession>A0ABQ8WFW5</accession>
<sequence length="326" mass="37951">MTSLMDLPLEIRLMIFKETINGRRTPPMPPSKSHRGEITYWQYRDSCHRHKLCHEVSDSYGPSNSLPLLLTSRQASVETQSILNRMKKTTYVLDLSILNEEKMFTTWILVPRLTTRLSTLHIDVRLFGHMFTSNDVQERRVRRYRGNNGLSRFFYEFLERFLLYGTLDKKGSSGISLEDRVITVENLVLDFRSAETKLPFPPSDMDYSDWIKKDFGNSRFGNEQVDEDEALKYTTRPEWPLCTWSTWLRGMTIMRNINEMYGGLIYERIGTISMLVNGRLETTVDLTGELAKVHVYSPLDTWVETTLVGREAHGFPFVQPQDLDRG</sequence>
<organism evidence="1 2">
    <name type="scientific">Penicillium chrysogenum</name>
    <name type="common">Penicillium notatum</name>
    <dbReference type="NCBI Taxonomy" id="5076"/>
    <lineage>
        <taxon>Eukaryota</taxon>
        <taxon>Fungi</taxon>
        <taxon>Dikarya</taxon>
        <taxon>Ascomycota</taxon>
        <taxon>Pezizomycotina</taxon>
        <taxon>Eurotiomycetes</taxon>
        <taxon>Eurotiomycetidae</taxon>
        <taxon>Eurotiales</taxon>
        <taxon>Aspergillaceae</taxon>
        <taxon>Penicillium</taxon>
        <taxon>Penicillium chrysogenum species complex</taxon>
    </lineage>
</organism>
<protein>
    <recommendedName>
        <fullName evidence="3">F-box domain-containing protein</fullName>
    </recommendedName>
</protein>
<proteinExistence type="predicted"/>
<gene>
    <name evidence="1" type="ORF">N7505_004620</name>
</gene>